<gene>
    <name evidence="4" type="ORF">BJ508DRAFT_236594</name>
</gene>
<dbReference type="OrthoDB" id="432528at2759"/>
<dbReference type="PANTHER" id="PTHR46093">
    <property type="entry name" value="ACYL-COA-BINDING DOMAIN-CONTAINING PROTEIN 5"/>
    <property type="match status" value="1"/>
</dbReference>
<protein>
    <submittedName>
        <fullName evidence="4">Galactose oxidase</fullName>
    </submittedName>
</protein>
<dbReference type="Proteomes" id="UP000275078">
    <property type="component" value="Unassembled WGS sequence"/>
</dbReference>
<name>A0A3N4ID06_ASCIM</name>
<keyword evidence="1" id="KW-0880">Kelch repeat</keyword>
<feature type="region of interest" description="Disordered" evidence="3">
    <location>
        <begin position="722"/>
        <end position="759"/>
    </location>
</feature>
<evidence type="ECO:0000256" key="1">
    <source>
        <dbReference type="ARBA" id="ARBA00022441"/>
    </source>
</evidence>
<dbReference type="SUPFAM" id="SSF48452">
    <property type="entry name" value="TPR-like"/>
    <property type="match status" value="1"/>
</dbReference>
<dbReference type="PANTHER" id="PTHR46093:SF18">
    <property type="entry name" value="FIBRONECTIN TYPE-III DOMAIN-CONTAINING PROTEIN"/>
    <property type="match status" value="1"/>
</dbReference>
<dbReference type="STRING" id="1160509.A0A3N4ID06"/>
<dbReference type="AlphaFoldDB" id="A0A3N4ID06"/>
<dbReference type="SUPFAM" id="SSF117281">
    <property type="entry name" value="Kelch motif"/>
    <property type="match status" value="1"/>
</dbReference>
<dbReference type="EMBL" id="ML119661">
    <property type="protein sequence ID" value="RPA83985.1"/>
    <property type="molecule type" value="Genomic_DNA"/>
</dbReference>
<dbReference type="Gene3D" id="2.120.10.80">
    <property type="entry name" value="Kelch-type beta propeller"/>
    <property type="match status" value="2"/>
</dbReference>
<evidence type="ECO:0000256" key="3">
    <source>
        <dbReference type="SAM" id="MobiDB-lite"/>
    </source>
</evidence>
<dbReference type="InterPro" id="IPR006652">
    <property type="entry name" value="Kelch_1"/>
</dbReference>
<evidence type="ECO:0000256" key="2">
    <source>
        <dbReference type="ARBA" id="ARBA00022737"/>
    </source>
</evidence>
<reference evidence="4 5" key="1">
    <citation type="journal article" date="2018" name="Nat. Ecol. Evol.">
        <title>Pezizomycetes genomes reveal the molecular basis of ectomycorrhizal truffle lifestyle.</title>
        <authorList>
            <person name="Murat C."/>
            <person name="Payen T."/>
            <person name="Noel B."/>
            <person name="Kuo A."/>
            <person name="Morin E."/>
            <person name="Chen J."/>
            <person name="Kohler A."/>
            <person name="Krizsan K."/>
            <person name="Balestrini R."/>
            <person name="Da Silva C."/>
            <person name="Montanini B."/>
            <person name="Hainaut M."/>
            <person name="Levati E."/>
            <person name="Barry K.W."/>
            <person name="Belfiori B."/>
            <person name="Cichocki N."/>
            <person name="Clum A."/>
            <person name="Dockter R.B."/>
            <person name="Fauchery L."/>
            <person name="Guy J."/>
            <person name="Iotti M."/>
            <person name="Le Tacon F."/>
            <person name="Lindquist E.A."/>
            <person name="Lipzen A."/>
            <person name="Malagnac F."/>
            <person name="Mello A."/>
            <person name="Molinier V."/>
            <person name="Miyauchi S."/>
            <person name="Poulain J."/>
            <person name="Riccioni C."/>
            <person name="Rubini A."/>
            <person name="Sitrit Y."/>
            <person name="Splivallo R."/>
            <person name="Traeger S."/>
            <person name="Wang M."/>
            <person name="Zifcakova L."/>
            <person name="Wipf D."/>
            <person name="Zambonelli A."/>
            <person name="Paolocci F."/>
            <person name="Nowrousian M."/>
            <person name="Ottonello S."/>
            <person name="Baldrian P."/>
            <person name="Spatafora J.W."/>
            <person name="Henrissat B."/>
            <person name="Nagy L.G."/>
            <person name="Aury J.M."/>
            <person name="Wincker P."/>
            <person name="Grigoriev I.V."/>
            <person name="Bonfante P."/>
            <person name="Martin F.M."/>
        </authorList>
    </citation>
    <scope>NUCLEOTIDE SEQUENCE [LARGE SCALE GENOMIC DNA]</scope>
    <source>
        <strain evidence="4 5">RN42</strain>
    </source>
</reference>
<dbReference type="Pfam" id="PF01344">
    <property type="entry name" value="Kelch_1"/>
    <property type="match status" value="1"/>
</dbReference>
<dbReference type="InterPro" id="IPR011990">
    <property type="entry name" value="TPR-like_helical_dom_sf"/>
</dbReference>
<accession>A0A3N4ID06</accession>
<dbReference type="Gene3D" id="1.25.40.10">
    <property type="entry name" value="Tetratricopeptide repeat domain"/>
    <property type="match status" value="1"/>
</dbReference>
<proteinExistence type="predicted"/>
<keyword evidence="5" id="KW-1185">Reference proteome</keyword>
<sequence>MAPSLPNGGSGIPDIPSLNITGLQSIDPQNITELTPQLNYRPELQILSRAGQNFAISLEELENLEQLKPLYRRTVSCNLLKDEGNKLFKANKYDEAIIKYKQAARKIVGQDANFPTVTTENNMKQPRYMQLVWQELLDLVACCNNISICFKKSDRMRAAISWSLETQALYQNQRFNHKNFSWKDINSPILEYYTGQQKMHLRLSQLFYELRNTACAVHHALNVTTLLDQVPYTTTKAPAQMEKISKEADLRTVAQLRHPDIAVSDRLEVKYPDLQVRGSWKKIGIESSKVQPAARLGTGCFIWNSRLYVCGGQEQNHLRSKDFWCIPLPKKRNSTMAGAWRQLPDVPVDPRFHNTAGMPIQVYNDKAYVFYGSPTLQVFDLRTEKWSTLATVLVGKRWPYVRNSSSEHALEVLNGKLYVFGGQDGRDQLGNNIFMVLDLSNNQWQYISGLSKPTPTWKEPMLRVYPGSWADPIRNRFFLHHGNANRMSQLIKEPRGEHAADQDHTYDDTWSYNPTTKQWIRENVTGNYPCPRTEHSLVFNKHLNGDKGGVICFGGYSATTTTYIPEQNVNFTYAYFADTFLLDPETMVWRQVLTRGFPTYRAQHRLVVDPVTGRTFLFGGYTNSDFVPSKHIISRSFNDIWELRIDVPGGGIEEDYDWQDEERTAVMGPWKTCFNCGAVGPWRMCGGTCGGKAWYCGKTCSDEAWDEHRRVHRCQNKKALEAERRARERAANAAGPSGTGINGKSKKDGGNKKPANGSS</sequence>
<organism evidence="4 5">
    <name type="scientific">Ascobolus immersus RN42</name>
    <dbReference type="NCBI Taxonomy" id="1160509"/>
    <lineage>
        <taxon>Eukaryota</taxon>
        <taxon>Fungi</taxon>
        <taxon>Dikarya</taxon>
        <taxon>Ascomycota</taxon>
        <taxon>Pezizomycotina</taxon>
        <taxon>Pezizomycetes</taxon>
        <taxon>Pezizales</taxon>
        <taxon>Ascobolaceae</taxon>
        <taxon>Ascobolus</taxon>
    </lineage>
</organism>
<keyword evidence="2" id="KW-0677">Repeat</keyword>
<dbReference type="Pfam" id="PF24681">
    <property type="entry name" value="Kelch_KLHDC2_KLHL20_DRC7"/>
    <property type="match status" value="1"/>
</dbReference>
<evidence type="ECO:0000313" key="5">
    <source>
        <dbReference type="Proteomes" id="UP000275078"/>
    </source>
</evidence>
<dbReference type="InterPro" id="IPR015915">
    <property type="entry name" value="Kelch-typ_b-propeller"/>
</dbReference>
<evidence type="ECO:0000313" key="4">
    <source>
        <dbReference type="EMBL" id="RPA83985.1"/>
    </source>
</evidence>